<evidence type="ECO:0000259" key="8">
    <source>
        <dbReference type="PROSITE" id="PS51910"/>
    </source>
</evidence>
<dbReference type="Pfam" id="PF00704">
    <property type="entry name" value="Glyco_hydro_18"/>
    <property type="match status" value="1"/>
</dbReference>
<accession>A0A423TJ90</accession>
<dbReference type="InterPro" id="IPR036508">
    <property type="entry name" value="Chitin-bd_dom_sf"/>
</dbReference>
<protein>
    <submittedName>
        <fullName evidence="9">Chitinase</fullName>
    </submittedName>
</protein>
<evidence type="ECO:0000313" key="9">
    <source>
        <dbReference type="EMBL" id="ROT76531.1"/>
    </source>
</evidence>
<gene>
    <name evidence="9" type="ORF">C7M84_004874</name>
</gene>
<keyword evidence="10" id="KW-1185">Reference proteome</keyword>
<evidence type="ECO:0000256" key="1">
    <source>
        <dbReference type="ARBA" id="ARBA00022669"/>
    </source>
</evidence>
<dbReference type="SUPFAM" id="SSF57625">
    <property type="entry name" value="Invertebrate chitin-binding proteins"/>
    <property type="match status" value="1"/>
</dbReference>
<dbReference type="STRING" id="6689.A0A423TJ90"/>
<dbReference type="PROSITE" id="PS50940">
    <property type="entry name" value="CHIT_BIND_II"/>
    <property type="match status" value="1"/>
</dbReference>
<dbReference type="PANTHER" id="PTHR23301:SF106">
    <property type="entry name" value="CHITIN-BINDING TYPE-2 DOMAIN-CONTAINING PROTEIN-RELATED"/>
    <property type="match status" value="1"/>
</dbReference>
<name>A0A423TJ90_PENVA</name>
<dbReference type="GO" id="GO:0005576">
    <property type="term" value="C:extracellular region"/>
    <property type="evidence" value="ECO:0007669"/>
    <property type="project" value="InterPro"/>
</dbReference>
<feature type="domain" description="GH18" evidence="8">
    <location>
        <begin position="1"/>
        <end position="63"/>
    </location>
</feature>
<feature type="region of interest" description="Disordered" evidence="6">
    <location>
        <begin position="204"/>
        <end position="277"/>
    </location>
</feature>
<evidence type="ECO:0000256" key="4">
    <source>
        <dbReference type="ARBA" id="ARBA00023157"/>
    </source>
</evidence>
<dbReference type="Gene3D" id="3.20.20.80">
    <property type="entry name" value="Glycosidases"/>
    <property type="match status" value="1"/>
</dbReference>
<keyword evidence="4" id="KW-1015">Disulfide bond</keyword>
<feature type="domain" description="Chitin-binding type-2" evidence="7">
    <location>
        <begin position="100"/>
        <end position="156"/>
    </location>
</feature>
<dbReference type="SMART" id="SM00494">
    <property type="entry name" value="ChtBD2"/>
    <property type="match status" value="1"/>
</dbReference>
<dbReference type="InterPro" id="IPR051940">
    <property type="entry name" value="Chitin_bind-dev_reg"/>
</dbReference>
<dbReference type="PANTHER" id="PTHR23301">
    <property type="entry name" value="CHITIN BINDING PERITROPHIN-A"/>
    <property type="match status" value="1"/>
</dbReference>
<evidence type="ECO:0000256" key="3">
    <source>
        <dbReference type="ARBA" id="ARBA00022737"/>
    </source>
</evidence>
<reference evidence="9 10" key="2">
    <citation type="submission" date="2019-01" db="EMBL/GenBank/DDBJ databases">
        <title>The decoding of complex shrimp genome reveals the adaptation for benthos swimmer, frequently molting mechanism and breeding impact on genome.</title>
        <authorList>
            <person name="Sun Y."/>
            <person name="Gao Y."/>
            <person name="Yu Y."/>
        </authorList>
    </citation>
    <scope>NUCLEOTIDE SEQUENCE [LARGE SCALE GENOMIC DNA]</scope>
    <source>
        <tissue evidence="9">Muscle</tissue>
    </source>
</reference>
<dbReference type="SUPFAM" id="SSF51445">
    <property type="entry name" value="(Trans)glycosidases"/>
    <property type="match status" value="1"/>
</dbReference>
<dbReference type="Pfam" id="PF01607">
    <property type="entry name" value="CBM_14"/>
    <property type="match status" value="1"/>
</dbReference>
<dbReference type="Proteomes" id="UP000283509">
    <property type="component" value="Unassembled WGS sequence"/>
</dbReference>
<dbReference type="GO" id="GO:0008061">
    <property type="term" value="F:chitin binding"/>
    <property type="evidence" value="ECO:0007669"/>
    <property type="project" value="UniProtKB-KW"/>
</dbReference>
<keyword evidence="1" id="KW-0147">Chitin-binding</keyword>
<reference evidence="9 10" key="1">
    <citation type="submission" date="2018-04" db="EMBL/GenBank/DDBJ databases">
        <authorList>
            <person name="Zhang X."/>
            <person name="Yuan J."/>
            <person name="Li F."/>
            <person name="Xiang J."/>
        </authorList>
    </citation>
    <scope>NUCLEOTIDE SEQUENCE [LARGE SCALE GENOMIC DNA]</scope>
    <source>
        <tissue evidence="9">Muscle</tissue>
    </source>
</reference>
<dbReference type="InterPro" id="IPR002557">
    <property type="entry name" value="Chitin-bd_dom"/>
</dbReference>
<evidence type="ECO:0000256" key="5">
    <source>
        <dbReference type="ARBA" id="ARBA00023180"/>
    </source>
</evidence>
<organism evidence="9 10">
    <name type="scientific">Penaeus vannamei</name>
    <name type="common">Whiteleg shrimp</name>
    <name type="synonym">Litopenaeus vannamei</name>
    <dbReference type="NCBI Taxonomy" id="6689"/>
    <lineage>
        <taxon>Eukaryota</taxon>
        <taxon>Metazoa</taxon>
        <taxon>Ecdysozoa</taxon>
        <taxon>Arthropoda</taxon>
        <taxon>Crustacea</taxon>
        <taxon>Multicrustacea</taxon>
        <taxon>Malacostraca</taxon>
        <taxon>Eumalacostraca</taxon>
        <taxon>Eucarida</taxon>
        <taxon>Decapoda</taxon>
        <taxon>Dendrobranchiata</taxon>
        <taxon>Penaeoidea</taxon>
        <taxon>Penaeidae</taxon>
        <taxon>Penaeus</taxon>
    </lineage>
</organism>
<dbReference type="GO" id="GO:0005975">
    <property type="term" value="P:carbohydrate metabolic process"/>
    <property type="evidence" value="ECO:0007669"/>
    <property type="project" value="InterPro"/>
</dbReference>
<dbReference type="OrthoDB" id="73875at2759"/>
<dbReference type="InterPro" id="IPR017853">
    <property type="entry name" value="GH"/>
</dbReference>
<evidence type="ECO:0000313" key="10">
    <source>
        <dbReference type="Proteomes" id="UP000283509"/>
    </source>
</evidence>
<keyword evidence="3" id="KW-0677">Repeat</keyword>
<feature type="region of interest" description="Disordered" evidence="6">
    <location>
        <begin position="67"/>
        <end position="95"/>
    </location>
</feature>
<dbReference type="PROSITE" id="PS51910">
    <property type="entry name" value="GH18_2"/>
    <property type="match status" value="1"/>
</dbReference>
<comment type="caution">
    <text evidence="9">The sequence shown here is derived from an EMBL/GenBank/DDBJ whole genome shotgun (WGS) entry which is preliminary data.</text>
</comment>
<keyword evidence="2" id="KW-0732">Signal</keyword>
<dbReference type="EMBL" id="QCYY01001647">
    <property type="protein sequence ID" value="ROT76531.1"/>
    <property type="molecule type" value="Genomic_DNA"/>
</dbReference>
<sequence length="277" mass="29883">MYSHDQWVGYEDPASLKVKMDYIRDMGLLGAMTWAVDQDDYLGHCGLGLNPLMKTLYEGMVDYIVPSEPPTPNPTTAAPPAHTTPPAPTTTAAPITPSGEIDCSVAQFFPHEDCNKYYWCYNGDPHLEFCNPGLYWSQGCQCCDWPENIDTSKCNAVLKGPGSEGAEEQAGGGKKAGVKKVEVKMAGVKKVEVKKAEVKKVEEAPAQRVVLRHVDEEPEQAGPRAPPLGLAKGLVREVAKKGKAPAKKSDKASAKKGKVPLAKKPSQAAVEKPVKKA</sequence>
<dbReference type="AlphaFoldDB" id="A0A423TJ90"/>
<proteinExistence type="predicted"/>
<keyword evidence="5" id="KW-0325">Glycoprotein</keyword>
<dbReference type="InterPro" id="IPR001223">
    <property type="entry name" value="Glyco_hydro18_cat"/>
</dbReference>
<evidence type="ECO:0000256" key="6">
    <source>
        <dbReference type="SAM" id="MobiDB-lite"/>
    </source>
</evidence>
<evidence type="ECO:0000256" key="2">
    <source>
        <dbReference type="ARBA" id="ARBA00022729"/>
    </source>
</evidence>
<evidence type="ECO:0000259" key="7">
    <source>
        <dbReference type="PROSITE" id="PS50940"/>
    </source>
</evidence>